<gene>
    <name evidence="2" type="ORF">MEUPH1_LOCUS19014</name>
</gene>
<dbReference type="Proteomes" id="UP001160148">
    <property type="component" value="Unassembled WGS sequence"/>
</dbReference>
<evidence type="ECO:0000256" key="1">
    <source>
        <dbReference type="SAM" id="MobiDB-lite"/>
    </source>
</evidence>
<organism evidence="2 3">
    <name type="scientific">Macrosiphum euphorbiae</name>
    <name type="common">potato aphid</name>
    <dbReference type="NCBI Taxonomy" id="13131"/>
    <lineage>
        <taxon>Eukaryota</taxon>
        <taxon>Metazoa</taxon>
        <taxon>Ecdysozoa</taxon>
        <taxon>Arthropoda</taxon>
        <taxon>Hexapoda</taxon>
        <taxon>Insecta</taxon>
        <taxon>Pterygota</taxon>
        <taxon>Neoptera</taxon>
        <taxon>Paraneoptera</taxon>
        <taxon>Hemiptera</taxon>
        <taxon>Sternorrhyncha</taxon>
        <taxon>Aphidomorpha</taxon>
        <taxon>Aphidoidea</taxon>
        <taxon>Aphididae</taxon>
        <taxon>Macrosiphini</taxon>
        <taxon>Macrosiphum</taxon>
    </lineage>
</organism>
<dbReference type="AlphaFoldDB" id="A0AAV0X8Q8"/>
<accession>A0AAV0X8Q8</accession>
<evidence type="ECO:0000313" key="2">
    <source>
        <dbReference type="EMBL" id="CAI6364149.1"/>
    </source>
</evidence>
<dbReference type="EMBL" id="CARXXK010000003">
    <property type="protein sequence ID" value="CAI6364149.1"/>
    <property type="molecule type" value="Genomic_DNA"/>
</dbReference>
<evidence type="ECO:0000313" key="3">
    <source>
        <dbReference type="Proteomes" id="UP001160148"/>
    </source>
</evidence>
<keyword evidence="3" id="KW-1185">Reference proteome</keyword>
<comment type="caution">
    <text evidence="2">The sequence shown here is derived from an EMBL/GenBank/DDBJ whole genome shotgun (WGS) entry which is preliminary data.</text>
</comment>
<feature type="region of interest" description="Disordered" evidence="1">
    <location>
        <begin position="1"/>
        <end position="24"/>
    </location>
</feature>
<sequence>MRRSVGGGGNNGGNAAGRRPRRVPSTIDRALKLSMSCGTTSAGHQTLFGARKRCGRHGNDGCSPLAGSRREKSRFRWFLWAQSLQNRTAIDRDSAGPVGVGENR</sequence>
<reference evidence="2 3" key="1">
    <citation type="submission" date="2023-01" db="EMBL/GenBank/DDBJ databases">
        <authorList>
            <person name="Whitehead M."/>
        </authorList>
    </citation>
    <scope>NUCLEOTIDE SEQUENCE [LARGE SCALE GENOMIC DNA]</scope>
</reference>
<proteinExistence type="predicted"/>
<name>A0AAV0X8Q8_9HEMI</name>
<feature type="compositionally biased region" description="Gly residues" evidence="1">
    <location>
        <begin position="1"/>
        <end position="15"/>
    </location>
</feature>
<protein>
    <submittedName>
        <fullName evidence="2">Uncharacterized protein</fullName>
    </submittedName>
</protein>